<protein>
    <submittedName>
        <fullName evidence="7">Nucleoside ABC transporter membrane protein</fullName>
    </submittedName>
</protein>
<feature type="transmembrane region" description="Helical" evidence="6">
    <location>
        <begin position="64"/>
        <end position="84"/>
    </location>
</feature>
<dbReference type="CDD" id="cd06580">
    <property type="entry name" value="TM_PBP1_transp_TpRbsC_like"/>
    <property type="match status" value="1"/>
</dbReference>
<accession>A0A1I6X503</accession>
<evidence type="ECO:0000256" key="3">
    <source>
        <dbReference type="ARBA" id="ARBA00022692"/>
    </source>
</evidence>
<dbReference type="eggNOG" id="COG1079">
    <property type="taxonomic scope" value="Bacteria"/>
</dbReference>
<dbReference type="PANTHER" id="PTHR43370:SF2">
    <property type="entry name" value="ABC TRANSPORTER PERMEASE PROTEIN"/>
    <property type="match status" value="1"/>
</dbReference>
<dbReference type="AlphaFoldDB" id="A0A1I6X503"/>
<evidence type="ECO:0000256" key="5">
    <source>
        <dbReference type="ARBA" id="ARBA00023136"/>
    </source>
</evidence>
<evidence type="ECO:0000313" key="8">
    <source>
        <dbReference type="Proteomes" id="UP000182466"/>
    </source>
</evidence>
<feature type="transmembrane region" description="Helical" evidence="6">
    <location>
        <begin position="37"/>
        <end position="58"/>
    </location>
</feature>
<dbReference type="Pfam" id="PF02653">
    <property type="entry name" value="BPD_transp_2"/>
    <property type="match status" value="1"/>
</dbReference>
<keyword evidence="8" id="KW-1185">Reference proteome</keyword>
<evidence type="ECO:0000256" key="2">
    <source>
        <dbReference type="ARBA" id="ARBA00022475"/>
    </source>
</evidence>
<dbReference type="GO" id="GO:0005886">
    <property type="term" value="C:plasma membrane"/>
    <property type="evidence" value="ECO:0007669"/>
    <property type="project" value="UniProtKB-SubCell"/>
</dbReference>
<reference evidence="7 8" key="1">
    <citation type="submission" date="2016-10" db="EMBL/GenBank/DDBJ databases">
        <authorList>
            <person name="de Groot N.N."/>
        </authorList>
    </citation>
    <scope>NUCLEOTIDE SEQUENCE [LARGE SCALE GENOMIC DNA]</scope>
    <source>
        <strain evidence="7 8">CGMCC 1.10959</strain>
    </source>
</reference>
<organism evidence="7 8">
    <name type="scientific">Sedimentitalea nanhaiensis</name>
    <dbReference type="NCBI Taxonomy" id="999627"/>
    <lineage>
        <taxon>Bacteria</taxon>
        <taxon>Pseudomonadati</taxon>
        <taxon>Pseudomonadota</taxon>
        <taxon>Alphaproteobacteria</taxon>
        <taxon>Rhodobacterales</taxon>
        <taxon>Paracoccaceae</taxon>
        <taxon>Sedimentitalea</taxon>
    </lineage>
</organism>
<dbReference type="OrthoDB" id="9792579at2"/>
<feature type="transmembrane region" description="Helical" evidence="6">
    <location>
        <begin position="243"/>
        <end position="260"/>
    </location>
</feature>
<evidence type="ECO:0000313" key="7">
    <source>
        <dbReference type="EMBL" id="SFT33458.1"/>
    </source>
</evidence>
<keyword evidence="3 6" id="KW-0812">Transmembrane</keyword>
<evidence type="ECO:0000256" key="1">
    <source>
        <dbReference type="ARBA" id="ARBA00004651"/>
    </source>
</evidence>
<proteinExistence type="predicted"/>
<feature type="transmembrane region" description="Helical" evidence="6">
    <location>
        <begin position="192"/>
        <end position="211"/>
    </location>
</feature>
<evidence type="ECO:0000256" key="4">
    <source>
        <dbReference type="ARBA" id="ARBA00022989"/>
    </source>
</evidence>
<dbReference type="PANTHER" id="PTHR43370">
    <property type="entry name" value="SUGAR ABC TRANSPORTER INTEGRAL MEMBRANE PROTEIN-RELATED"/>
    <property type="match status" value="1"/>
</dbReference>
<keyword evidence="5 6" id="KW-0472">Membrane</keyword>
<dbReference type="STRING" id="999627.SAMN05216236_10165"/>
<dbReference type="InterPro" id="IPR001851">
    <property type="entry name" value="ABC_transp_permease"/>
</dbReference>
<evidence type="ECO:0000256" key="6">
    <source>
        <dbReference type="SAM" id="Phobius"/>
    </source>
</evidence>
<keyword evidence="4 6" id="KW-1133">Transmembrane helix</keyword>
<dbReference type="RefSeq" id="WP_027263016.1">
    <property type="nucleotide sequence ID" value="NZ_FPAW01000001.1"/>
</dbReference>
<feature type="transmembrane region" description="Helical" evidence="6">
    <location>
        <begin position="96"/>
        <end position="115"/>
    </location>
</feature>
<keyword evidence="2" id="KW-1003">Cell membrane</keyword>
<name>A0A1I6X503_9RHOB</name>
<feature type="transmembrane region" description="Helical" evidence="6">
    <location>
        <begin position="6"/>
        <end position="25"/>
    </location>
</feature>
<sequence length="306" mass="31623">MDLSSINPVLLIASLMVAATPILLAAIGELVVEKAGVLNLGVEGMMITGAICGFAIAVETGSPWLGFGGAAIGGAALSLLFVLLTQVALANQVASGLALTLFGLGLSALLGQRYVGIKPPPTPRLDIPLLGDLPVVGPILFGHDLILYLGIALIAAVWAALKYSRAGLILRAVGESHDAAHALGYKVVRIRILAILFGGACAGLGGAYISLVRVPQWTEGMTAGVGWIALALVVFASWKPWRVLLGAYLFGGITVLQLNLQAAGVAIPVEYLAMSPYLITILVLVILSKDKSRAPASLGKIFHASH</sequence>
<feature type="transmembrane region" description="Helical" evidence="6">
    <location>
        <begin position="135"/>
        <end position="161"/>
    </location>
</feature>
<feature type="transmembrane region" description="Helical" evidence="6">
    <location>
        <begin position="217"/>
        <end position="236"/>
    </location>
</feature>
<comment type="subcellular location">
    <subcellularLocation>
        <location evidence="1">Cell membrane</location>
        <topology evidence="1">Multi-pass membrane protein</topology>
    </subcellularLocation>
</comment>
<dbReference type="Proteomes" id="UP000182466">
    <property type="component" value="Unassembled WGS sequence"/>
</dbReference>
<dbReference type="EMBL" id="FPAW01000001">
    <property type="protein sequence ID" value="SFT33458.1"/>
    <property type="molecule type" value="Genomic_DNA"/>
</dbReference>
<feature type="transmembrane region" description="Helical" evidence="6">
    <location>
        <begin position="266"/>
        <end position="287"/>
    </location>
</feature>
<gene>
    <name evidence="7" type="ORF">SAMN05216236_10165</name>
</gene>
<dbReference type="GO" id="GO:0022857">
    <property type="term" value="F:transmembrane transporter activity"/>
    <property type="evidence" value="ECO:0007669"/>
    <property type="project" value="InterPro"/>
</dbReference>